<dbReference type="EMBL" id="RBAL01000001">
    <property type="protein sequence ID" value="RKN47021.1"/>
    <property type="molecule type" value="Genomic_DNA"/>
</dbReference>
<dbReference type="Gene3D" id="3.20.20.100">
    <property type="entry name" value="NADP-dependent oxidoreductase domain"/>
    <property type="match status" value="1"/>
</dbReference>
<dbReference type="PANTHER" id="PTHR43625:SF40">
    <property type="entry name" value="ALDO-KETO REDUCTASE YAKC [NADP(+)]"/>
    <property type="match status" value="1"/>
</dbReference>
<evidence type="ECO:0000313" key="5">
    <source>
        <dbReference type="Proteomes" id="UP000272474"/>
    </source>
</evidence>
<sequence>MTGTTTARTTGPQGTPGRVTLGQGLEVSALGLGCMGMAEGYGPADAREAVATIRQAVRSGVDFVDTAYMYGGGRSEELVGEALAGLSPAERDRLVLATKCGLLRTATGVRIDGRPEHIRKAVDESLARLGTDHIDLYYLHRVDPEVPVEESIGAMAEHVKAGKVRHLGISEAAADTLRRAHATHPMAALQSEYSLCTRGPEETVLPVCRELGIGFVAWGPLGRGLLTGTLAGAAFGKDDMRSILPRFSAEALRANLEVVGRIGEFAARLGCTTAQLSLAWLMAHGVVPVQGAMNRAQFAENAGAAAVRLDAAALAELESLAPAGSFVGDRFHAPMQATVDR</sequence>
<dbReference type="RefSeq" id="WP_120674774.1">
    <property type="nucleotide sequence ID" value="NZ_RBAL01000001.1"/>
</dbReference>
<comment type="caution">
    <text evidence="4">The sequence shown here is derived from an EMBL/GenBank/DDBJ whole genome shotgun (WGS) entry which is preliminary data.</text>
</comment>
<evidence type="ECO:0000259" key="3">
    <source>
        <dbReference type="Pfam" id="PF00248"/>
    </source>
</evidence>
<dbReference type="Pfam" id="PF00248">
    <property type="entry name" value="Aldo_ket_red"/>
    <property type="match status" value="1"/>
</dbReference>
<dbReference type="GO" id="GO:0005737">
    <property type="term" value="C:cytoplasm"/>
    <property type="evidence" value="ECO:0007669"/>
    <property type="project" value="TreeGrafter"/>
</dbReference>
<feature type="region of interest" description="Disordered" evidence="2">
    <location>
        <begin position="1"/>
        <end position="20"/>
    </location>
</feature>
<proteinExistence type="predicted"/>
<dbReference type="GO" id="GO:0016491">
    <property type="term" value="F:oxidoreductase activity"/>
    <property type="evidence" value="ECO:0007669"/>
    <property type="project" value="UniProtKB-KW"/>
</dbReference>
<protein>
    <submittedName>
        <fullName evidence="4">Aldo/keto reductase</fullName>
    </submittedName>
</protein>
<accession>A0A3A9ZF55</accession>
<feature type="domain" description="NADP-dependent oxidoreductase" evidence="3">
    <location>
        <begin position="30"/>
        <end position="320"/>
    </location>
</feature>
<dbReference type="SUPFAM" id="SSF51430">
    <property type="entry name" value="NAD(P)-linked oxidoreductase"/>
    <property type="match status" value="1"/>
</dbReference>
<dbReference type="PANTHER" id="PTHR43625">
    <property type="entry name" value="AFLATOXIN B1 ALDEHYDE REDUCTASE"/>
    <property type="match status" value="1"/>
</dbReference>
<evidence type="ECO:0000256" key="1">
    <source>
        <dbReference type="ARBA" id="ARBA00023002"/>
    </source>
</evidence>
<dbReference type="InterPro" id="IPR050791">
    <property type="entry name" value="Aldo-Keto_reductase"/>
</dbReference>
<dbReference type="OrthoDB" id="9768793at2"/>
<gene>
    <name evidence="4" type="ORF">D7294_02225</name>
</gene>
<dbReference type="InterPro" id="IPR023210">
    <property type="entry name" value="NADP_OxRdtase_dom"/>
</dbReference>
<reference evidence="4 5" key="1">
    <citation type="journal article" date="2014" name="Int. J. Syst. Evol. Microbiol.">
        <title>Streptomyces hoynatensis sp. nov., isolated from deep marine sediment.</title>
        <authorList>
            <person name="Veyisoglu A."/>
            <person name="Sahin N."/>
        </authorList>
    </citation>
    <scope>NUCLEOTIDE SEQUENCE [LARGE SCALE GENOMIC DNA]</scope>
    <source>
        <strain evidence="4 5">KCTC 29097</strain>
    </source>
</reference>
<evidence type="ECO:0000313" key="4">
    <source>
        <dbReference type="EMBL" id="RKN47021.1"/>
    </source>
</evidence>
<evidence type="ECO:0000256" key="2">
    <source>
        <dbReference type="SAM" id="MobiDB-lite"/>
    </source>
</evidence>
<organism evidence="4 5">
    <name type="scientific">Streptomyces hoynatensis</name>
    <dbReference type="NCBI Taxonomy" id="1141874"/>
    <lineage>
        <taxon>Bacteria</taxon>
        <taxon>Bacillati</taxon>
        <taxon>Actinomycetota</taxon>
        <taxon>Actinomycetes</taxon>
        <taxon>Kitasatosporales</taxon>
        <taxon>Streptomycetaceae</taxon>
        <taxon>Streptomyces</taxon>
    </lineage>
</organism>
<name>A0A3A9ZF55_9ACTN</name>
<dbReference type="Proteomes" id="UP000272474">
    <property type="component" value="Unassembled WGS sequence"/>
</dbReference>
<keyword evidence="1" id="KW-0560">Oxidoreductase</keyword>
<dbReference type="AlphaFoldDB" id="A0A3A9ZF55"/>
<dbReference type="InterPro" id="IPR036812">
    <property type="entry name" value="NAD(P)_OxRdtase_dom_sf"/>
</dbReference>
<keyword evidence="5" id="KW-1185">Reference proteome</keyword>